<evidence type="ECO:0000313" key="9">
    <source>
        <dbReference type="Proteomes" id="UP000321717"/>
    </source>
</evidence>
<sequence length="214" mass="22252">MRTLTMILLASATALMASQAARAADAVDQIPEAPVATESYAAPAGNWTGAYVGGAVTYDWGRFDGSNSRDADAAGGSLYGGYNMQNGQIVYGAEADIGYNGEKGSAGAGLEGKQGVNGSLRARVGYDMNPFLIYGTGGIAAANHKIESATDKDEKAAVGYTVGAGVEALVTDNIMARVEYRYTDYASRDFKIDGANVSRGFDDHSVKVGIGMKF</sequence>
<proteinExistence type="inferred from homology"/>
<name>A0A512HGJ2_9HYPH</name>
<dbReference type="PANTHER" id="PTHR34001:SF3">
    <property type="entry name" value="BLL7405 PROTEIN"/>
    <property type="match status" value="1"/>
</dbReference>
<evidence type="ECO:0000256" key="2">
    <source>
        <dbReference type="ARBA" id="ARBA00022729"/>
    </source>
</evidence>
<comment type="subcellular location">
    <subcellularLocation>
        <location evidence="1">Cell outer membrane</location>
    </subcellularLocation>
</comment>
<dbReference type="GO" id="GO:0009279">
    <property type="term" value="C:cell outer membrane"/>
    <property type="evidence" value="ECO:0007669"/>
    <property type="project" value="UniProtKB-SubCell"/>
</dbReference>
<keyword evidence="9" id="KW-1185">Reference proteome</keyword>
<comment type="caution">
    <text evidence="8">The sequence shown here is derived from an EMBL/GenBank/DDBJ whole genome shotgun (WGS) entry which is preliminary data.</text>
</comment>
<dbReference type="Pfam" id="PF13505">
    <property type="entry name" value="OMP_b-brl"/>
    <property type="match status" value="1"/>
</dbReference>
<dbReference type="InterPro" id="IPR051692">
    <property type="entry name" value="OMP-like"/>
</dbReference>
<dbReference type="PANTHER" id="PTHR34001">
    <property type="entry name" value="BLL7405 PROTEIN"/>
    <property type="match status" value="1"/>
</dbReference>
<dbReference type="Proteomes" id="UP000321717">
    <property type="component" value="Unassembled WGS sequence"/>
</dbReference>
<dbReference type="InterPro" id="IPR027385">
    <property type="entry name" value="Beta-barrel_OMP"/>
</dbReference>
<dbReference type="InterPro" id="IPR011250">
    <property type="entry name" value="OMP/PagP_B-barrel"/>
</dbReference>
<keyword evidence="3" id="KW-0472">Membrane</keyword>
<protein>
    <submittedName>
        <fullName evidence="8">Outer membrane protein</fullName>
    </submittedName>
</protein>
<dbReference type="Gene3D" id="2.40.160.20">
    <property type="match status" value="1"/>
</dbReference>
<dbReference type="OrthoDB" id="9815357at2"/>
<gene>
    <name evidence="8" type="primary">ropB</name>
    <name evidence="8" type="ORF">RNA01_15000</name>
</gene>
<keyword evidence="2 6" id="KW-0732">Signal</keyword>
<evidence type="ECO:0000259" key="7">
    <source>
        <dbReference type="Pfam" id="PF13505"/>
    </source>
</evidence>
<reference evidence="8 9" key="1">
    <citation type="submission" date="2019-07" db="EMBL/GenBank/DDBJ databases">
        <title>Whole genome shotgun sequence of Rhizobium naphthalenivorans NBRC 107585.</title>
        <authorList>
            <person name="Hosoyama A."/>
            <person name="Uohara A."/>
            <person name="Ohji S."/>
            <person name="Ichikawa N."/>
        </authorList>
    </citation>
    <scope>NUCLEOTIDE SEQUENCE [LARGE SCALE GENOMIC DNA]</scope>
    <source>
        <strain evidence="8 9">NBRC 107585</strain>
    </source>
</reference>
<evidence type="ECO:0000256" key="6">
    <source>
        <dbReference type="SAM" id="SignalP"/>
    </source>
</evidence>
<evidence type="ECO:0000313" key="8">
    <source>
        <dbReference type="EMBL" id="GEO84568.1"/>
    </source>
</evidence>
<feature type="signal peptide" evidence="6">
    <location>
        <begin position="1"/>
        <end position="23"/>
    </location>
</feature>
<feature type="chain" id="PRO_5021795482" evidence="6">
    <location>
        <begin position="24"/>
        <end position="214"/>
    </location>
</feature>
<evidence type="ECO:0000256" key="5">
    <source>
        <dbReference type="ARBA" id="ARBA00038306"/>
    </source>
</evidence>
<accession>A0A512HGJ2</accession>
<comment type="similarity">
    <text evidence="5">Belongs to the Omp25/RopB family.</text>
</comment>
<evidence type="ECO:0000256" key="4">
    <source>
        <dbReference type="ARBA" id="ARBA00023237"/>
    </source>
</evidence>
<keyword evidence="4" id="KW-0998">Cell outer membrane</keyword>
<dbReference type="EMBL" id="BJZP01000005">
    <property type="protein sequence ID" value="GEO84568.1"/>
    <property type="molecule type" value="Genomic_DNA"/>
</dbReference>
<organism evidence="8 9">
    <name type="scientific">Ciceribacter naphthalenivorans</name>
    <dbReference type="NCBI Taxonomy" id="1118451"/>
    <lineage>
        <taxon>Bacteria</taxon>
        <taxon>Pseudomonadati</taxon>
        <taxon>Pseudomonadota</taxon>
        <taxon>Alphaproteobacteria</taxon>
        <taxon>Hyphomicrobiales</taxon>
        <taxon>Rhizobiaceae</taxon>
        <taxon>Ciceribacter</taxon>
    </lineage>
</organism>
<feature type="domain" description="Outer membrane protein beta-barrel" evidence="7">
    <location>
        <begin position="35"/>
        <end position="214"/>
    </location>
</feature>
<dbReference type="AlphaFoldDB" id="A0A512HGJ2"/>
<dbReference type="SUPFAM" id="SSF56925">
    <property type="entry name" value="OMPA-like"/>
    <property type="match status" value="1"/>
</dbReference>
<evidence type="ECO:0000256" key="1">
    <source>
        <dbReference type="ARBA" id="ARBA00004442"/>
    </source>
</evidence>
<evidence type="ECO:0000256" key="3">
    <source>
        <dbReference type="ARBA" id="ARBA00023136"/>
    </source>
</evidence>
<dbReference type="RefSeq" id="WP_147179336.1">
    <property type="nucleotide sequence ID" value="NZ_BJZP01000005.1"/>
</dbReference>